<protein>
    <submittedName>
        <fullName evidence="1">Uncharacterized protein</fullName>
    </submittedName>
</protein>
<accession>A0A4Z2HXP0</accession>
<dbReference type="AlphaFoldDB" id="A0A4Z2HXP0"/>
<organism evidence="1 2">
    <name type="scientific">Liparis tanakae</name>
    <name type="common">Tanaka's snailfish</name>
    <dbReference type="NCBI Taxonomy" id="230148"/>
    <lineage>
        <taxon>Eukaryota</taxon>
        <taxon>Metazoa</taxon>
        <taxon>Chordata</taxon>
        <taxon>Craniata</taxon>
        <taxon>Vertebrata</taxon>
        <taxon>Euteleostomi</taxon>
        <taxon>Actinopterygii</taxon>
        <taxon>Neopterygii</taxon>
        <taxon>Teleostei</taxon>
        <taxon>Neoteleostei</taxon>
        <taxon>Acanthomorphata</taxon>
        <taxon>Eupercaria</taxon>
        <taxon>Perciformes</taxon>
        <taxon>Cottioidei</taxon>
        <taxon>Cottales</taxon>
        <taxon>Liparidae</taxon>
        <taxon>Liparis</taxon>
    </lineage>
</organism>
<keyword evidence="2" id="KW-1185">Reference proteome</keyword>
<dbReference type="EMBL" id="SRLO01000161">
    <property type="protein sequence ID" value="TNN70609.1"/>
    <property type="molecule type" value="Genomic_DNA"/>
</dbReference>
<evidence type="ECO:0000313" key="2">
    <source>
        <dbReference type="Proteomes" id="UP000314294"/>
    </source>
</evidence>
<dbReference type="Proteomes" id="UP000314294">
    <property type="component" value="Unassembled WGS sequence"/>
</dbReference>
<evidence type="ECO:0000313" key="1">
    <source>
        <dbReference type="EMBL" id="TNN70609.1"/>
    </source>
</evidence>
<name>A0A4Z2HXP0_9TELE</name>
<sequence length="71" mass="7909">MHQVLPEKEVSPLVSARKISLLETGTELNPALTDWWIERGFPCLHATLRRHLILLAAFPSCSTVSSVEAQI</sequence>
<reference evidence="1 2" key="1">
    <citation type="submission" date="2019-03" db="EMBL/GenBank/DDBJ databases">
        <title>First draft genome of Liparis tanakae, snailfish: a comprehensive survey of snailfish specific genes.</title>
        <authorList>
            <person name="Kim W."/>
            <person name="Song I."/>
            <person name="Jeong J.-H."/>
            <person name="Kim D."/>
            <person name="Kim S."/>
            <person name="Ryu S."/>
            <person name="Song J.Y."/>
            <person name="Lee S.K."/>
        </authorList>
    </citation>
    <scope>NUCLEOTIDE SEQUENCE [LARGE SCALE GENOMIC DNA]</scope>
    <source>
        <tissue evidence="1">Muscle</tissue>
    </source>
</reference>
<gene>
    <name evidence="1" type="ORF">EYF80_019193</name>
</gene>
<comment type="caution">
    <text evidence="1">The sequence shown here is derived from an EMBL/GenBank/DDBJ whole genome shotgun (WGS) entry which is preliminary data.</text>
</comment>
<proteinExistence type="predicted"/>